<feature type="chain" id="PRO_5022084805" description="DUF5683 domain-containing protein" evidence="1">
    <location>
        <begin position="20"/>
        <end position="323"/>
    </location>
</feature>
<sequence>MRWMNIVLAISILALSSWADPGNGTKFGFNPTRLEVAQVMNQTQEEPEPELAPDLDIEGRLVPGKALLLSAILPGTGQFYAKNYLFAAAFLAIEVGAWYGVASSHGRGMDKETEFLAFADQHWTYYDESYGGLGDYGSYLEYEYYAAYEFGPDGESGGDVYTGSIVEWQLLTWNERSYWLPANGFTHELDPNNKDQQYYEMIGKYDQFGAGWPEDGDYDPDWRNGPYLYDDLGAKTWKWQTHNTYREDYLNMRKDSNDALEMSKNYTMVVLGNHLLSALHAGFNVSWKNRKLAKEQSVEGAFHLEPKRHNNEMVAMGVLGITF</sequence>
<evidence type="ECO:0000313" key="2">
    <source>
        <dbReference type="EMBL" id="TKJ41808.1"/>
    </source>
</evidence>
<comment type="caution">
    <text evidence="2">The sequence shown here is derived from an EMBL/GenBank/DDBJ whole genome shotgun (WGS) entry which is preliminary data.</text>
</comment>
<dbReference type="Proteomes" id="UP000319619">
    <property type="component" value="Unassembled WGS sequence"/>
</dbReference>
<protein>
    <recommendedName>
        <fullName evidence="4">DUF5683 domain-containing protein</fullName>
    </recommendedName>
</protein>
<dbReference type="EMBL" id="NJBN01000002">
    <property type="protein sequence ID" value="TKJ41808.1"/>
    <property type="molecule type" value="Genomic_DNA"/>
</dbReference>
<feature type="signal peptide" evidence="1">
    <location>
        <begin position="1"/>
        <end position="19"/>
    </location>
</feature>
<evidence type="ECO:0000313" key="3">
    <source>
        <dbReference type="Proteomes" id="UP000319619"/>
    </source>
</evidence>
<organism evidence="2 3">
    <name type="scientific">candidate division LCP-89 bacterium B3_LCP</name>
    <dbReference type="NCBI Taxonomy" id="2012998"/>
    <lineage>
        <taxon>Bacteria</taxon>
        <taxon>Pseudomonadati</taxon>
        <taxon>Bacteria division LCP-89</taxon>
    </lineage>
</organism>
<evidence type="ECO:0008006" key="4">
    <source>
        <dbReference type="Google" id="ProtNLM"/>
    </source>
</evidence>
<name>A0A532V3T8_UNCL8</name>
<evidence type="ECO:0000256" key="1">
    <source>
        <dbReference type="SAM" id="SignalP"/>
    </source>
</evidence>
<accession>A0A532V3T8</accession>
<keyword evidence="1" id="KW-0732">Signal</keyword>
<reference evidence="2 3" key="1">
    <citation type="submission" date="2017-06" db="EMBL/GenBank/DDBJ databases">
        <title>Novel microbial phyla capable of carbon fixation and sulfur reduction in deep-sea sediments.</title>
        <authorList>
            <person name="Huang J."/>
            <person name="Baker B."/>
            <person name="Wang Y."/>
        </authorList>
    </citation>
    <scope>NUCLEOTIDE SEQUENCE [LARGE SCALE GENOMIC DNA]</scope>
    <source>
        <strain evidence="2">B3_LCP</strain>
    </source>
</reference>
<dbReference type="AlphaFoldDB" id="A0A532V3T8"/>
<proteinExistence type="predicted"/>
<gene>
    <name evidence="2" type="ORF">CEE37_04365</name>
</gene>